<comment type="caution">
    <text evidence="1">The sequence shown here is derived from an EMBL/GenBank/DDBJ whole genome shotgun (WGS) entry which is preliminary data.</text>
</comment>
<dbReference type="RefSeq" id="WP_161826281.1">
    <property type="nucleotide sequence ID" value="NZ_WVIC01000033.1"/>
</dbReference>
<gene>
    <name evidence="1" type="ORF">GS597_15060</name>
</gene>
<dbReference type="Proteomes" id="UP000607397">
    <property type="component" value="Unassembled WGS sequence"/>
</dbReference>
<accession>A0A8K2A8A6</accession>
<dbReference type="EMBL" id="WVIC01000033">
    <property type="protein sequence ID" value="NCJ07804.1"/>
    <property type="molecule type" value="Genomic_DNA"/>
</dbReference>
<dbReference type="AlphaFoldDB" id="A0A8K2A8A6"/>
<dbReference type="NCBIfam" id="TIGR03831">
    <property type="entry name" value="YgiT_finger"/>
    <property type="match status" value="1"/>
</dbReference>
<organism evidence="1 2">
    <name type="scientific">Petrachloros mirabilis ULC683</name>
    <dbReference type="NCBI Taxonomy" id="2781853"/>
    <lineage>
        <taxon>Bacteria</taxon>
        <taxon>Bacillati</taxon>
        <taxon>Cyanobacteriota</taxon>
        <taxon>Cyanophyceae</taxon>
        <taxon>Synechococcales</taxon>
        <taxon>Petrachlorosaceae</taxon>
        <taxon>Petrachloros</taxon>
        <taxon>Petrachloros mirabilis</taxon>
    </lineage>
</organism>
<evidence type="ECO:0000313" key="1">
    <source>
        <dbReference type="EMBL" id="NCJ07804.1"/>
    </source>
</evidence>
<protein>
    <submittedName>
        <fullName evidence="1">YgiT-type zinc finger protein</fullName>
    </submittedName>
</protein>
<dbReference type="InterPro" id="IPR022453">
    <property type="entry name" value="Znf_MqsA-type"/>
</dbReference>
<name>A0A8K2A8A6_9CYAN</name>
<evidence type="ECO:0000313" key="2">
    <source>
        <dbReference type="Proteomes" id="UP000607397"/>
    </source>
</evidence>
<dbReference type="Gene3D" id="3.10.20.860">
    <property type="match status" value="1"/>
</dbReference>
<proteinExistence type="predicted"/>
<sequence>MFKCHVCSSETSHPENISEVFQIDGKFYLVENIPATVCSQCGEIIFSRQTTERIRVMLHSKSHPIRAISMDVYAY</sequence>
<keyword evidence="2" id="KW-1185">Reference proteome</keyword>
<reference evidence="1" key="1">
    <citation type="submission" date="2019-12" db="EMBL/GenBank/DDBJ databases">
        <title>High-Quality draft genome sequences of three cyanobacteria isolated from the limestone walls of the Old Cathedral of Coimbra.</title>
        <authorList>
            <person name="Tiago I."/>
            <person name="Soares F."/>
            <person name="Portugal A."/>
        </authorList>
    </citation>
    <scope>NUCLEOTIDE SEQUENCE [LARGE SCALE GENOMIC DNA]</scope>
    <source>
        <strain evidence="1">C</strain>
    </source>
</reference>